<evidence type="ECO:0000313" key="4">
    <source>
        <dbReference type="Proteomes" id="UP000275078"/>
    </source>
</evidence>
<evidence type="ECO:0008006" key="5">
    <source>
        <dbReference type="Google" id="ProtNLM"/>
    </source>
</evidence>
<evidence type="ECO:0000256" key="1">
    <source>
        <dbReference type="SAM" id="MobiDB-lite"/>
    </source>
</evidence>
<dbReference type="Proteomes" id="UP000275078">
    <property type="component" value="Unassembled WGS sequence"/>
</dbReference>
<protein>
    <recommendedName>
        <fullName evidence="5">CBM-cenC domain-containing protein</fullName>
    </recommendedName>
</protein>
<feature type="region of interest" description="Disordered" evidence="1">
    <location>
        <begin position="142"/>
        <end position="216"/>
    </location>
</feature>
<feature type="signal peptide" evidence="2">
    <location>
        <begin position="1"/>
        <end position="20"/>
    </location>
</feature>
<sequence>MHAILSLAALLFCFLVSVTTKPLINLPRELEGASHCAPKTVYCTVTEIIERRLISKTTKTEWKVSTKTSFRTTTRYKTSTTTKTQLKPTQIASKTTTSVRTLFATITPRTCATTTITLPRQTLSTTRTATDRETQMLTTRLTTTVRESQVTPTRPTPPPTTTGASLTSTRITSTRVGSPTTTSAPTSISVSTTVSTSISTPSTTLSSTSSSTSTTTSVAPLCTIPAIANGNFESDSASPWIHTLNEGHLNEATSGLLTLYNHSPNGKKSWLFEYTTPTVSAALSQPAKFCPVEYRTRYRASLWMRKASNPNGYECVVFVKVNGAEIGRTRASIETIFWTMVGPFEFTLGEDGVGADEEGELEIGVLCEGTLATSRMLALDDVVIEPVLAD</sequence>
<organism evidence="3 4">
    <name type="scientific">Ascobolus immersus RN42</name>
    <dbReference type="NCBI Taxonomy" id="1160509"/>
    <lineage>
        <taxon>Eukaryota</taxon>
        <taxon>Fungi</taxon>
        <taxon>Dikarya</taxon>
        <taxon>Ascomycota</taxon>
        <taxon>Pezizomycotina</taxon>
        <taxon>Pezizomycetes</taxon>
        <taxon>Pezizales</taxon>
        <taxon>Ascobolaceae</taxon>
        <taxon>Ascobolus</taxon>
    </lineage>
</organism>
<keyword evidence="4" id="KW-1185">Reference proteome</keyword>
<dbReference type="AlphaFoldDB" id="A0A3N4I5U4"/>
<reference evidence="3 4" key="1">
    <citation type="journal article" date="2018" name="Nat. Ecol. Evol.">
        <title>Pezizomycetes genomes reveal the molecular basis of ectomycorrhizal truffle lifestyle.</title>
        <authorList>
            <person name="Murat C."/>
            <person name="Payen T."/>
            <person name="Noel B."/>
            <person name="Kuo A."/>
            <person name="Morin E."/>
            <person name="Chen J."/>
            <person name="Kohler A."/>
            <person name="Krizsan K."/>
            <person name="Balestrini R."/>
            <person name="Da Silva C."/>
            <person name="Montanini B."/>
            <person name="Hainaut M."/>
            <person name="Levati E."/>
            <person name="Barry K.W."/>
            <person name="Belfiori B."/>
            <person name="Cichocki N."/>
            <person name="Clum A."/>
            <person name="Dockter R.B."/>
            <person name="Fauchery L."/>
            <person name="Guy J."/>
            <person name="Iotti M."/>
            <person name="Le Tacon F."/>
            <person name="Lindquist E.A."/>
            <person name="Lipzen A."/>
            <person name="Malagnac F."/>
            <person name="Mello A."/>
            <person name="Molinier V."/>
            <person name="Miyauchi S."/>
            <person name="Poulain J."/>
            <person name="Riccioni C."/>
            <person name="Rubini A."/>
            <person name="Sitrit Y."/>
            <person name="Splivallo R."/>
            <person name="Traeger S."/>
            <person name="Wang M."/>
            <person name="Zifcakova L."/>
            <person name="Wipf D."/>
            <person name="Zambonelli A."/>
            <person name="Paolocci F."/>
            <person name="Nowrousian M."/>
            <person name="Ottonello S."/>
            <person name="Baldrian P."/>
            <person name="Spatafora J.W."/>
            <person name="Henrissat B."/>
            <person name="Nagy L.G."/>
            <person name="Aury J.M."/>
            <person name="Wincker P."/>
            <person name="Grigoriev I.V."/>
            <person name="Bonfante P."/>
            <person name="Martin F.M."/>
        </authorList>
    </citation>
    <scope>NUCLEOTIDE SEQUENCE [LARGE SCALE GENOMIC DNA]</scope>
    <source>
        <strain evidence="3 4">RN42</strain>
    </source>
</reference>
<feature type="compositionally biased region" description="Low complexity" evidence="1">
    <location>
        <begin position="178"/>
        <end position="216"/>
    </location>
</feature>
<name>A0A3N4I5U4_ASCIM</name>
<evidence type="ECO:0000256" key="2">
    <source>
        <dbReference type="SAM" id="SignalP"/>
    </source>
</evidence>
<feature type="compositionally biased region" description="Polar residues" evidence="1">
    <location>
        <begin position="163"/>
        <end position="177"/>
    </location>
</feature>
<dbReference type="EMBL" id="ML119684">
    <property type="protein sequence ID" value="RPA80827.1"/>
    <property type="molecule type" value="Genomic_DNA"/>
</dbReference>
<accession>A0A3N4I5U4</accession>
<keyword evidence="2" id="KW-0732">Signal</keyword>
<evidence type="ECO:0000313" key="3">
    <source>
        <dbReference type="EMBL" id="RPA80827.1"/>
    </source>
</evidence>
<gene>
    <name evidence="3" type="ORF">BJ508DRAFT_346745</name>
</gene>
<proteinExistence type="predicted"/>
<feature type="chain" id="PRO_5018330047" description="CBM-cenC domain-containing protein" evidence="2">
    <location>
        <begin position="21"/>
        <end position="390"/>
    </location>
</feature>